<dbReference type="Ensembl" id="ENSSHAT00000052944.1">
    <property type="protein sequence ID" value="ENSSHAP00000042374.1"/>
    <property type="gene ID" value="ENSSHAG00000015176.2"/>
</dbReference>
<dbReference type="PANTHER" id="PTHR28398">
    <property type="entry name" value="SYNAPTONEMAL COMPLEX CENTRAL ELEMENT PROTEIN 2"/>
    <property type="match status" value="1"/>
</dbReference>
<dbReference type="FunCoup" id="A0A7N4PTU3">
    <property type="interactions" value="598"/>
</dbReference>
<dbReference type="AlphaFoldDB" id="A0A7N4PTU3"/>
<gene>
    <name evidence="2" type="primary">SYCE2</name>
</gene>
<dbReference type="PANTHER" id="PTHR28398:SF1">
    <property type="entry name" value="SYNAPTONEMAL COMPLEX CENTRAL ELEMENT PROTEIN 2"/>
    <property type="match status" value="1"/>
</dbReference>
<dbReference type="GeneTree" id="ENSGT00390000004872"/>
<reference evidence="2" key="2">
    <citation type="submission" date="2025-08" db="UniProtKB">
        <authorList>
            <consortium name="Ensembl"/>
        </authorList>
    </citation>
    <scope>IDENTIFICATION</scope>
</reference>
<dbReference type="SUPFAM" id="SSF58113">
    <property type="entry name" value="Apolipoprotein A-I"/>
    <property type="match status" value="1"/>
</dbReference>
<protein>
    <recommendedName>
        <fullName evidence="4">Synaptonemal complex central element protein 2</fullName>
    </recommendedName>
</protein>
<dbReference type="InterPro" id="IPR034609">
    <property type="entry name" value="Syce2"/>
</dbReference>
<evidence type="ECO:0000313" key="3">
    <source>
        <dbReference type="Proteomes" id="UP000007648"/>
    </source>
</evidence>
<evidence type="ECO:0008006" key="4">
    <source>
        <dbReference type="Google" id="ProtNLM"/>
    </source>
</evidence>
<reference evidence="2" key="3">
    <citation type="submission" date="2025-09" db="UniProtKB">
        <authorList>
            <consortium name="Ensembl"/>
        </authorList>
    </citation>
    <scope>IDENTIFICATION</scope>
</reference>
<sequence length="204" mass="23768">MIDASFNDLVMKSHLYPERRWWELRVDHNITVMSEQDLKNKEQDQCQDQAGPSIFCDLEKSSTPCEVQGRHRFSSPSLSVSNADSHTETLDGKTSSFFAALDASIETLQKRAQQLIDSINESRQKDHTLMSNFRDSLKMKVSDLVEKLEERMYQIYDHHNKLIQDKLQEFSEKIEKINNLETELKQVCHTVETVYKDLCVQPEI</sequence>
<dbReference type="GO" id="GO:0000801">
    <property type="term" value="C:central element"/>
    <property type="evidence" value="ECO:0007669"/>
    <property type="project" value="InterPro"/>
</dbReference>
<dbReference type="Proteomes" id="UP000007648">
    <property type="component" value="Unassembled WGS sequence"/>
</dbReference>
<proteinExistence type="predicted"/>
<name>A0A7N4PTU3_SARHA</name>
<evidence type="ECO:0000256" key="1">
    <source>
        <dbReference type="SAM" id="Coils"/>
    </source>
</evidence>
<accession>A0A7N4PTU3</accession>
<feature type="coiled-coil region" evidence="1">
    <location>
        <begin position="160"/>
        <end position="187"/>
    </location>
</feature>
<evidence type="ECO:0000313" key="2">
    <source>
        <dbReference type="Ensembl" id="ENSSHAP00000042374.1"/>
    </source>
</evidence>
<reference evidence="2 3" key="1">
    <citation type="journal article" date="2011" name="Proc. Natl. Acad. Sci. U.S.A.">
        <title>Genetic diversity and population structure of the endangered marsupial Sarcophilus harrisii (Tasmanian devil).</title>
        <authorList>
            <person name="Miller W."/>
            <person name="Hayes V.M."/>
            <person name="Ratan A."/>
            <person name="Petersen D.C."/>
            <person name="Wittekindt N.E."/>
            <person name="Miller J."/>
            <person name="Walenz B."/>
            <person name="Knight J."/>
            <person name="Qi J."/>
            <person name="Zhao F."/>
            <person name="Wang Q."/>
            <person name="Bedoya-Reina O.C."/>
            <person name="Katiyar N."/>
            <person name="Tomsho L.P."/>
            <person name="Kasson L.M."/>
            <person name="Hardie R.A."/>
            <person name="Woodbridge P."/>
            <person name="Tindall E.A."/>
            <person name="Bertelsen M.F."/>
            <person name="Dixon D."/>
            <person name="Pyecroft S."/>
            <person name="Helgen K.M."/>
            <person name="Lesk A.M."/>
            <person name="Pringle T.H."/>
            <person name="Patterson N."/>
            <person name="Zhang Y."/>
            <person name="Kreiss A."/>
            <person name="Woods G.M."/>
            <person name="Jones M.E."/>
            <person name="Schuster S.C."/>
        </authorList>
    </citation>
    <scope>NUCLEOTIDE SEQUENCE [LARGE SCALE GENOMIC DNA]</scope>
</reference>
<dbReference type="InParanoid" id="A0A7N4PTU3"/>
<keyword evidence="1" id="KW-0175">Coiled coil</keyword>
<keyword evidence="3" id="KW-1185">Reference proteome</keyword>
<organism evidence="2 3">
    <name type="scientific">Sarcophilus harrisii</name>
    <name type="common">Tasmanian devil</name>
    <name type="synonym">Sarcophilus laniarius</name>
    <dbReference type="NCBI Taxonomy" id="9305"/>
    <lineage>
        <taxon>Eukaryota</taxon>
        <taxon>Metazoa</taxon>
        <taxon>Chordata</taxon>
        <taxon>Craniata</taxon>
        <taxon>Vertebrata</taxon>
        <taxon>Euteleostomi</taxon>
        <taxon>Mammalia</taxon>
        <taxon>Metatheria</taxon>
        <taxon>Dasyuromorphia</taxon>
        <taxon>Dasyuridae</taxon>
        <taxon>Sarcophilus</taxon>
    </lineage>
</organism>
<dbReference type="GO" id="GO:0007130">
    <property type="term" value="P:synaptonemal complex assembly"/>
    <property type="evidence" value="ECO:0007669"/>
    <property type="project" value="InterPro"/>
</dbReference>